<dbReference type="RefSeq" id="WP_209614522.1">
    <property type="nucleotide sequence ID" value="NZ_JAGJRS010000002.1"/>
</dbReference>
<evidence type="ECO:0000313" key="6">
    <source>
        <dbReference type="Proteomes" id="UP000823790"/>
    </source>
</evidence>
<dbReference type="Gene3D" id="3.40.50.150">
    <property type="entry name" value="Vaccinia Virus protein VP39"/>
    <property type="match status" value="1"/>
</dbReference>
<dbReference type="EMBL" id="JAGJRS010000002">
    <property type="protein sequence ID" value="MBP1472785.1"/>
    <property type="molecule type" value="Genomic_DNA"/>
</dbReference>
<keyword evidence="1" id="KW-0489">Methyltransferase</keyword>
<keyword evidence="3" id="KW-0949">S-adenosyl-L-methionine</keyword>
<dbReference type="Pfam" id="PF13847">
    <property type="entry name" value="Methyltransf_31"/>
    <property type="match status" value="1"/>
</dbReference>
<dbReference type="PANTHER" id="PTHR13610">
    <property type="entry name" value="METHYLTRANSFERASE DOMAIN-CONTAINING PROTEIN"/>
    <property type="match status" value="1"/>
</dbReference>
<evidence type="ECO:0000256" key="2">
    <source>
        <dbReference type="ARBA" id="ARBA00022679"/>
    </source>
</evidence>
<feature type="domain" description="Methyltransferase" evidence="4">
    <location>
        <begin position="149"/>
        <end position="209"/>
    </location>
</feature>
<dbReference type="InterPro" id="IPR025714">
    <property type="entry name" value="Methyltranfer_dom"/>
</dbReference>
<keyword evidence="2" id="KW-0808">Transferase</keyword>
<protein>
    <recommendedName>
        <fullName evidence="4">Methyltransferase domain-containing protein</fullName>
    </recommendedName>
</protein>
<reference evidence="5 6" key="1">
    <citation type="submission" date="2021-04" db="EMBL/GenBank/DDBJ databases">
        <authorList>
            <person name="Huq M.A."/>
        </authorList>
    </citation>
    <scope>NUCLEOTIDE SEQUENCE [LARGE SCALE GENOMIC DNA]</scope>
    <source>
        <strain evidence="5 6">MAH-13</strain>
    </source>
</reference>
<accession>A0ABS4DIC8</accession>
<evidence type="ECO:0000259" key="4">
    <source>
        <dbReference type="Pfam" id="PF13847"/>
    </source>
</evidence>
<gene>
    <name evidence="5" type="ORF">J7I44_00600</name>
</gene>
<sequence>MTTDRIHDRLDDLACDASLESADRWRWRADVLDWLDSLSPVLAGGVADRAQALRTRLERADAALYGRLRAAIRRGLGPGLFGRWQQQRRDPIEGEGYDALDELLAGVLRLADPGAGSRPLEPEMVFYQPTPARHVLDMLARSRLGPRDVLVDLGSGLGHVPMLASICTGARTVGVEWQPSHVQVARHAARALGLHDVEFRAQDARDADLALGTVFFLYTPFVGSVLRTMLEALREEGRRRPIQVCTFGPCTGVIAGEAWLRTDEPTRADRVAVFQVARPSNH</sequence>
<proteinExistence type="predicted"/>
<dbReference type="InterPro" id="IPR026170">
    <property type="entry name" value="FAM173A/B"/>
</dbReference>
<dbReference type="InterPro" id="IPR029063">
    <property type="entry name" value="SAM-dependent_MTases_sf"/>
</dbReference>
<dbReference type="Proteomes" id="UP000823790">
    <property type="component" value="Unassembled WGS sequence"/>
</dbReference>
<evidence type="ECO:0000256" key="3">
    <source>
        <dbReference type="ARBA" id="ARBA00022691"/>
    </source>
</evidence>
<keyword evidence="6" id="KW-1185">Reference proteome</keyword>
<comment type="caution">
    <text evidence="5">The sequence shown here is derived from an EMBL/GenBank/DDBJ whole genome shotgun (WGS) entry which is preliminary data.</text>
</comment>
<evidence type="ECO:0000313" key="5">
    <source>
        <dbReference type="EMBL" id="MBP1472785.1"/>
    </source>
</evidence>
<organism evidence="5 6">
    <name type="scientific">Frateuria flava</name>
    <dbReference type="NCBI Taxonomy" id="2821489"/>
    <lineage>
        <taxon>Bacteria</taxon>
        <taxon>Pseudomonadati</taxon>
        <taxon>Pseudomonadota</taxon>
        <taxon>Gammaproteobacteria</taxon>
        <taxon>Lysobacterales</taxon>
        <taxon>Rhodanobacteraceae</taxon>
        <taxon>Frateuria</taxon>
    </lineage>
</organism>
<dbReference type="PANTHER" id="PTHR13610:SF11">
    <property type="entry name" value="METHYLTRANSFERASE DOMAIN-CONTAINING PROTEIN"/>
    <property type="match status" value="1"/>
</dbReference>
<dbReference type="SUPFAM" id="SSF53335">
    <property type="entry name" value="S-adenosyl-L-methionine-dependent methyltransferases"/>
    <property type="match status" value="1"/>
</dbReference>
<dbReference type="CDD" id="cd02440">
    <property type="entry name" value="AdoMet_MTases"/>
    <property type="match status" value="1"/>
</dbReference>
<name>A0ABS4DIC8_9GAMM</name>
<evidence type="ECO:0000256" key="1">
    <source>
        <dbReference type="ARBA" id="ARBA00022603"/>
    </source>
</evidence>